<name>A0A812JK12_9DINO</name>
<feature type="non-terminal residue" evidence="2">
    <location>
        <position position="1"/>
    </location>
</feature>
<evidence type="ECO:0000313" key="2">
    <source>
        <dbReference type="EMBL" id="CAE7208465.1"/>
    </source>
</evidence>
<dbReference type="EMBL" id="CAJNJA010006295">
    <property type="protein sequence ID" value="CAE7208465.1"/>
    <property type="molecule type" value="Genomic_DNA"/>
</dbReference>
<sequence>MTRYFFLTILLLCFLRVMVPEPSWDECRSQSQTLWASLRQIITDLSLDPDFASSVGTSSRAMRSAMLVMFMGVTGDAARDTLSRTAFALITAATLTMVSMLNKLAVRIRDGTFVPQHIT</sequence>
<reference evidence="2" key="1">
    <citation type="submission" date="2021-02" db="EMBL/GenBank/DDBJ databases">
        <authorList>
            <person name="Dougan E. K."/>
            <person name="Rhodes N."/>
            <person name="Thang M."/>
            <person name="Chan C."/>
        </authorList>
    </citation>
    <scope>NUCLEOTIDE SEQUENCE</scope>
</reference>
<gene>
    <name evidence="2" type="ORF">SNEC2469_LOCUS1948</name>
</gene>
<feature type="chain" id="PRO_5032443591" evidence="1">
    <location>
        <begin position="21"/>
        <end position="119"/>
    </location>
</feature>
<evidence type="ECO:0000313" key="3">
    <source>
        <dbReference type="Proteomes" id="UP000601435"/>
    </source>
</evidence>
<evidence type="ECO:0000256" key="1">
    <source>
        <dbReference type="SAM" id="SignalP"/>
    </source>
</evidence>
<dbReference type="AlphaFoldDB" id="A0A812JK12"/>
<proteinExistence type="predicted"/>
<organism evidence="2 3">
    <name type="scientific">Symbiodinium necroappetens</name>
    <dbReference type="NCBI Taxonomy" id="1628268"/>
    <lineage>
        <taxon>Eukaryota</taxon>
        <taxon>Sar</taxon>
        <taxon>Alveolata</taxon>
        <taxon>Dinophyceae</taxon>
        <taxon>Suessiales</taxon>
        <taxon>Symbiodiniaceae</taxon>
        <taxon>Symbiodinium</taxon>
    </lineage>
</organism>
<keyword evidence="1" id="KW-0732">Signal</keyword>
<accession>A0A812JK12</accession>
<dbReference type="OrthoDB" id="10358690at2759"/>
<dbReference type="Proteomes" id="UP000601435">
    <property type="component" value="Unassembled WGS sequence"/>
</dbReference>
<protein>
    <submittedName>
        <fullName evidence="2">Uncharacterized protein</fullName>
    </submittedName>
</protein>
<keyword evidence="3" id="KW-1185">Reference proteome</keyword>
<feature type="signal peptide" evidence="1">
    <location>
        <begin position="1"/>
        <end position="20"/>
    </location>
</feature>
<comment type="caution">
    <text evidence="2">The sequence shown here is derived from an EMBL/GenBank/DDBJ whole genome shotgun (WGS) entry which is preliminary data.</text>
</comment>